<feature type="domain" description="S1 motif" evidence="7">
    <location>
        <begin position="862"/>
        <end position="931"/>
    </location>
</feature>
<dbReference type="Pfam" id="PF24685">
    <property type="entry name" value="OB_RRP5_4th"/>
    <property type="match status" value="1"/>
</dbReference>
<keyword evidence="9" id="KW-1185">Reference proteome</keyword>
<feature type="region of interest" description="Disordered" evidence="6">
    <location>
        <begin position="1033"/>
        <end position="1090"/>
    </location>
</feature>
<proteinExistence type="predicted"/>
<evidence type="ECO:0000256" key="5">
    <source>
        <dbReference type="ARBA" id="ARBA00023242"/>
    </source>
</evidence>
<name>A0A9P6AUT5_9AGAM</name>
<feature type="region of interest" description="Disordered" evidence="6">
    <location>
        <begin position="158"/>
        <end position="180"/>
    </location>
</feature>
<dbReference type="SUPFAM" id="SSF50249">
    <property type="entry name" value="Nucleic acid-binding proteins"/>
    <property type="match status" value="6"/>
</dbReference>
<dbReference type="InterPro" id="IPR011990">
    <property type="entry name" value="TPR-like_helical_dom_sf"/>
</dbReference>
<dbReference type="InterPro" id="IPR012340">
    <property type="entry name" value="NA-bd_OB-fold"/>
</dbReference>
<dbReference type="FunFam" id="1.25.40.10:FF:000727">
    <property type="entry name" value="Chromosome 1, whole genome shotgun sequence"/>
    <property type="match status" value="1"/>
</dbReference>
<keyword evidence="5" id="KW-0539">Nucleus</keyword>
<evidence type="ECO:0000313" key="8">
    <source>
        <dbReference type="EMBL" id="KAF9512373.1"/>
    </source>
</evidence>
<feature type="domain" description="S1 motif" evidence="7">
    <location>
        <begin position="779"/>
        <end position="848"/>
    </location>
</feature>
<dbReference type="InterPro" id="IPR003107">
    <property type="entry name" value="HAT"/>
</dbReference>
<feature type="compositionally biased region" description="Acidic residues" evidence="6">
    <location>
        <begin position="1046"/>
        <end position="1056"/>
    </location>
</feature>
<protein>
    <recommendedName>
        <fullName evidence="7">S1 motif domain-containing protein</fullName>
    </recommendedName>
</protein>
<dbReference type="InterPro" id="IPR003029">
    <property type="entry name" value="S1_domain"/>
</dbReference>
<dbReference type="PROSITE" id="PS50126">
    <property type="entry name" value="S1"/>
    <property type="match status" value="8"/>
</dbReference>
<dbReference type="SMART" id="SM00316">
    <property type="entry name" value="S1"/>
    <property type="match status" value="9"/>
</dbReference>
<feature type="compositionally biased region" description="Acidic residues" evidence="6">
    <location>
        <begin position="162"/>
        <end position="177"/>
    </location>
</feature>
<dbReference type="CDD" id="cd05697">
    <property type="entry name" value="S1_Rrp5_repeat_hs5"/>
    <property type="match status" value="1"/>
</dbReference>
<evidence type="ECO:0000256" key="2">
    <source>
        <dbReference type="ARBA" id="ARBA00011524"/>
    </source>
</evidence>
<dbReference type="OrthoDB" id="412781at2759"/>
<dbReference type="FunFam" id="2.40.50.140:FF:000155">
    <property type="entry name" value="rRNA biogenesis protein RRP5"/>
    <property type="match status" value="1"/>
</dbReference>
<feature type="domain" description="S1 motif" evidence="7">
    <location>
        <begin position="678"/>
        <end position="752"/>
    </location>
</feature>
<keyword evidence="4" id="KW-0677">Repeat</keyword>
<comment type="subcellular location">
    <subcellularLocation>
        <location evidence="1">Nucleus</location>
        <location evidence="1">Nucleolus</location>
    </subcellularLocation>
</comment>
<evidence type="ECO:0000256" key="1">
    <source>
        <dbReference type="ARBA" id="ARBA00004604"/>
    </source>
</evidence>
<dbReference type="EMBL" id="MU128987">
    <property type="protein sequence ID" value="KAF9512373.1"/>
    <property type="molecule type" value="Genomic_DNA"/>
</dbReference>
<evidence type="ECO:0000256" key="6">
    <source>
        <dbReference type="SAM" id="MobiDB-lite"/>
    </source>
</evidence>
<feature type="domain" description="S1 motif" evidence="7">
    <location>
        <begin position="325"/>
        <end position="377"/>
    </location>
</feature>
<dbReference type="InterPro" id="IPR057301">
    <property type="entry name" value="Rrp5_OB_4th"/>
</dbReference>
<dbReference type="CDD" id="cd05707">
    <property type="entry name" value="S1_Rrp5_repeat_sc11"/>
    <property type="match status" value="1"/>
</dbReference>
<dbReference type="InterPro" id="IPR055430">
    <property type="entry name" value="HAT_Syf1_CNRKL1_C"/>
</dbReference>
<organism evidence="8 9">
    <name type="scientific">Hydnum rufescens UP504</name>
    <dbReference type="NCBI Taxonomy" id="1448309"/>
    <lineage>
        <taxon>Eukaryota</taxon>
        <taxon>Fungi</taxon>
        <taxon>Dikarya</taxon>
        <taxon>Basidiomycota</taxon>
        <taxon>Agaricomycotina</taxon>
        <taxon>Agaricomycetes</taxon>
        <taxon>Cantharellales</taxon>
        <taxon>Hydnaceae</taxon>
        <taxon>Hydnum</taxon>
    </lineage>
</organism>
<feature type="domain" description="S1 motif" evidence="7">
    <location>
        <begin position="508"/>
        <end position="577"/>
    </location>
</feature>
<evidence type="ECO:0000313" key="9">
    <source>
        <dbReference type="Proteomes" id="UP000886523"/>
    </source>
</evidence>
<dbReference type="Gene3D" id="2.40.50.140">
    <property type="entry name" value="Nucleic acid-binding proteins"/>
    <property type="match status" value="7"/>
</dbReference>
<feature type="domain" description="S1 motif" evidence="7">
    <location>
        <begin position="950"/>
        <end position="1023"/>
    </location>
</feature>
<dbReference type="PANTHER" id="PTHR23270:SF10">
    <property type="entry name" value="PROTEIN RRP5 HOMOLOG"/>
    <property type="match status" value="1"/>
</dbReference>
<feature type="compositionally biased region" description="Basic residues" evidence="6">
    <location>
        <begin position="1147"/>
        <end position="1156"/>
    </location>
</feature>
<evidence type="ECO:0000256" key="4">
    <source>
        <dbReference type="ARBA" id="ARBA00022737"/>
    </source>
</evidence>
<keyword evidence="3" id="KW-0698">rRNA processing</keyword>
<sequence>MPKRTREDDLKRESKRAKAISDVIKPIEKKPLVEVDFPRGGGSSFTPLETKAIRAEVAKEVKDQVFRLQSSTSKIQKRKRASLKTSTSHTITQETDKDRIRVEHLNYKRITVGQRLLCQITYIHPLALIVSLPNQLMGHIPITHISPLFTKQLERLQKHEEETAEAEDDTREDDDNIPSDVPDLQDLFHVGQFVSAVVAEVRAAGARGSTALSRSRDETVKASRRVELTISPDRVNAGVAKLDLSTGFNVSAIVQSVEDHGYIMDLGEARKGSFGERPLVVGQVLSTSVTKMSENGRTVTLSVDPSIVRAASVSEVTAVTSVLPGALVQSLITAVFPWGLNVQILGFFGGTLDLFHLNTTDIESKYKIGQKIKTRVLWDITSNSPRTFALSTLPHIISLSAPKLDAKQALQDTYPLGTVLDSIKVTRVESEWGLVCEAAKGAPSFVHISDVSDEHVPSLSNSSGLWKVGSTHRARVIGFAAIDGLLQLSLKPSIIDQKFLRASDVQVGEVIKGTIKSLSDVGLFVAISEEVDGVVWPLHFSDIKLKHPERRFKVGNSVKCRVLSVDTEQNRISLTLKKSLVESDLPIVAQFSDASVGLVTHGVVAKLLPKSVLVKYYAGVSSFVPLREATAEKAQSAEGLFAIGQVVRTRITALDIEASRITASIRQGAPNYVPPVQGSTSSATVVEIQRDNIVVTLSPSNVRALLSINNLANKRGTPSSQLRSELNVGDSLSDLIIVSRNPEKNFVIVSASAGKAKASSASRSDAVVTDVDIKGLKVGDIVSGRVVSQHGRQGSIIRVTKSIVGHLHPIDTSDDFSQTPPFPALNSVVRAAVLDIDQDQKHLSEAKIIDPEITSREALTPGMRVRGFIKSVIDHGLFVSIGRGIDARVQIRELFDEYVKEWKVRFSVGQVVEGRIARVDREKNQVELTFRSGDISEPTASIALNDLSVGENVEAIVKKIEAYGLFIEIKGSKISGLCHKSELSDNKKGDVVRALTFFKEGDPVRARILSVDLEKRRVNFGLKPSYFLNDQAADSDQDGEAAQSDGVDDSDAEVNEDYGKEANDDDDDVDMDAPNASDAAVSEDEDSHKAEDVVMEDAQPAKSVSKATVPALQLGGFKWGHQTEPDTSSSPPPSDDEEDDDNGVQTKGRKKRRKHEIAKDMTAEMHTKAPESTADFERLLLGSPNSSFLWLQYMSFQLQLSEVEKAREIGHRALSAINFREEQEKLNVWIALLNLENSYGTDESLETVFKDAARHNDSKGMHLRLCTILDQTGKHEKAEDLHKRTCKKFGQSSKAWTLFGEHYLNRGLLEDARKLLPRSLQSLDKRKHLKTISKFAQLEYKLGDAERGKTIFEGIVDSHPKRLDLWSVYIDMEAGQKNIQSLRYVFDRVLAQKLSGKKAKFFFKKWLALERSIGDEEGAKTVVARATAWAQVKAGEAGTKEK</sequence>
<dbReference type="PANTHER" id="PTHR23270">
    <property type="entry name" value="PROGRAMMED CELL DEATH PROTEIN 11 PRE-RRNA PROCESSING PROTEIN RRP5"/>
    <property type="match status" value="1"/>
</dbReference>
<dbReference type="GO" id="GO:0032040">
    <property type="term" value="C:small-subunit processome"/>
    <property type="evidence" value="ECO:0007669"/>
    <property type="project" value="TreeGrafter"/>
</dbReference>
<dbReference type="Pfam" id="PF23459">
    <property type="entry name" value="S1_RRP5"/>
    <property type="match status" value="1"/>
</dbReference>
<dbReference type="Gene3D" id="1.25.40.10">
    <property type="entry name" value="Tetratricopeptide repeat domain"/>
    <property type="match status" value="2"/>
</dbReference>
<dbReference type="Pfam" id="PF23231">
    <property type="entry name" value="HAT_Syf1_CNRKL1_C"/>
    <property type="match status" value="1"/>
</dbReference>
<dbReference type="GO" id="GO:0003723">
    <property type="term" value="F:RNA binding"/>
    <property type="evidence" value="ECO:0007669"/>
    <property type="project" value="TreeGrafter"/>
</dbReference>
<dbReference type="GO" id="GO:0006364">
    <property type="term" value="P:rRNA processing"/>
    <property type="evidence" value="ECO:0007669"/>
    <property type="project" value="UniProtKB-KW"/>
</dbReference>
<comment type="caution">
    <text evidence="8">The sequence shown here is derived from an EMBL/GenBank/DDBJ whole genome shotgun (WGS) entry which is preliminary data.</text>
</comment>
<dbReference type="CDD" id="cd05693">
    <property type="entry name" value="S1_Rrp5_repeat_hs1_sc1"/>
    <property type="match status" value="1"/>
</dbReference>
<dbReference type="InterPro" id="IPR057302">
    <property type="entry name" value="Rrp5_S1"/>
</dbReference>
<dbReference type="InterPro" id="IPR048059">
    <property type="entry name" value="Rrp5_S1_rpt_hs1_sc1"/>
</dbReference>
<evidence type="ECO:0000259" key="7">
    <source>
        <dbReference type="PROSITE" id="PS50126"/>
    </source>
</evidence>
<comment type="subunit">
    <text evidence="2">Associated with the spliceosome.</text>
</comment>
<dbReference type="SMART" id="SM00386">
    <property type="entry name" value="HAT"/>
    <property type="match status" value="6"/>
</dbReference>
<reference evidence="8" key="1">
    <citation type="journal article" date="2020" name="Nat. Commun.">
        <title>Large-scale genome sequencing of mycorrhizal fungi provides insights into the early evolution of symbiotic traits.</title>
        <authorList>
            <person name="Miyauchi S."/>
            <person name="Kiss E."/>
            <person name="Kuo A."/>
            <person name="Drula E."/>
            <person name="Kohler A."/>
            <person name="Sanchez-Garcia M."/>
            <person name="Morin E."/>
            <person name="Andreopoulos B."/>
            <person name="Barry K.W."/>
            <person name="Bonito G."/>
            <person name="Buee M."/>
            <person name="Carver A."/>
            <person name="Chen C."/>
            <person name="Cichocki N."/>
            <person name="Clum A."/>
            <person name="Culley D."/>
            <person name="Crous P.W."/>
            <person name="Fauchery L."/>
            <person name="Girlanda M."/>
            <person name="Hayes R.D."/>
            <person name="Keri Z."/>
            <person name="LaButti K."/>
            <person name="Lipzen A."/>
            <person name="Lombard V."/>
            <person name="Magnuson J."/>
            <person name="Maillard F."/>
            <person name="Murat C."/>
            <person name="Nolan M."/>
            <person name="Ohm R.A."/>
            <person name="Pangilinan J."/>
            <person name="Pereira M.F."/>
            <person name="Perotto S."/>
            <person name="Peter M."/>
            <person name="Pfister S."/>
            <person name="Riley R."/>
            <person name="Sitrit Y."/>
            <person name="Stielow J.B."/>
            <person name="Szollosi G."/>
            <person name="Zifcakova L."/>
            <person name="Stursova M."/>
            <person name="Spatafora J.W."/>
            <person name="Tedersoo L."/>
            <person name="Vaario L.M."/>
            <person name="Yamada A."/>
            <person name="Yan M."/>
            <person name="Wang P."/>
            <person name="Xu J."/>
            <person name="Bruns T."/>
            <person name="Baldrian P."/>
            <person name="Vilgalys R."/>
            <person name="Dunand C."/>
            <person name="Henrissat B."/>
            <person name="Grigoriev I.V."/>
            <person name="Hibbett D."/>
            <person name="Nagy L.G."/>
            <person name="Martin F.M."/>
        </authorList>
    </citation>
    <scope>NUCLEOTIDE SEQUENCE</scope>
    <source>
        <strain evidence="8">UP504</strain>
    </source>
</reference>
<dbReference type="Proteomes" id="UP000886523">
    <property type="component" value="Unassembled WGS sequence"/>
</dbReference>
<dbReference type="Pfam" id="PF00575">
    <property type="entry name" value="S1"/>
    <property type="match status" value="2"/>
</dbReference>
<feature type="domain" description="S1 motif" evidence="7">
    <location>
        <begin position="597"/>
        <end position="666"/>
    </location>
</feature>
<evidence type="ECO:0000256" key="3">
    <source>
        <dbReference type="ARBA" id="ARBA00022552"/>
    </source>
</evidence>
<dbReference type="InterPro" id="IPR045209">
    <property type="entry name" value="Rrp5"/>
</dbReference>
<accession>A0A9P6AUT5</accession>
<dbReference type="SUPFAM" id="SSF48452">
    <property type="entry name" value="TPR-like"/>
    <property type="match status" value="1"/>
</dbReference>
<feature type="region of interest" description="Disordered" evidence="6">
    <location>
        <begin position="1116"/>
        <end position="1158"/>
    </location>
</feature>
<gene>
    <name evidence="8" type="ORF">BS47DRAFT_1372826</name>
</gene>
<feature type="domain" description="S1 motif" evidence="7">
    <location>
        <begin position="417"/>
        <end position="491"/>
    </location>
</feature>
<dbReference type="FunFam" id="2.40.50.140:FF:000103">
    <property type="entry name" value="protein RRP5 homolog"/>
    <property type="match status" value="2"/>
</dbReference>